<organism evidence="2 3">
    <name type="scientific">Zymoseptoria brevis</name>
    <dbReference type="NCBI Taxonomy" id="1047168"/>
    <lineage>
        <taxon>Eukaryota</taxon>
        <taxon>Fungi</taxon>
        <taxon>Dikarya</taxon>
        <taxon>Ascomycota</taxon>
        <taxon>Pezizomycotina</taxon>
        <taxon>Dothideomycetes</taxon>
        <taxon>Dothideomycetidae</taxon>
        <taxon>Mycosphaerellales</taxon>
        <taxon>Mycosphaerellaceae</taxon>
        <taxon>Zymoseptoria</taxon>
    </lineage>
</organism>
<keyword evidence="1" id="KW-0732">Signal</keyword>
<feature type="signal peptide" evidence="1">
    <location>
        <begin position="1"/>
        <end position="19"/>
    </location>
</feature>
<gene>
    <name evidence="2" type="ORF">TI39_contig4456g00002</name>
</gene>
<evidence type="ECO:0000313" key="2">
    <source>
        <dbReference type="EMBL" id="KJX93006.1"/>
    </source>
</evidence>
<dbReference type="EMBL" id="LAFY01004415">
    <property type="protein sequence ID" value="KJX93006.1"/>
    <property type="molecule type" value="Genomic_DNA"/>
</dbReference>
<dbReference type="Proteomes" id="UP000033647">
    <property type="component" value="Unassembled WGS sequence"/>
</dbReference>
<keyword evidence="3" id="KW-1185">Reference proteome</keyword>
<name>A0A0F4G6M1_9PEZI</name>
<sequence>MYFALPAALFLASLPFSLAQGEVVGGYCNHGWGAPYSGYCSLLKAPEGYDCTYCCSPYYESRDKGYIAGSYDNAHRFVDGSSSCYVNGHLGHVSCAQC</sequence>
<protein>
    <submittedName>
        <fullName evidence="2">Uncharacterized protein</fullName>
    </submittedName>
</protein>
<feature type="chain" id="PRO_5002468463" evidence="1">
    <location>
        <begin position="20"/>
        <end position="98"/>
    </location>
</feature>
<reference evidence="2 3" key="1">
    <citation type="submission" date="2015-03" db="EMBL/GenBank/DDBJ databases">
        <title>RNA-seq based gene annotation and comparative genomics of four Zymoseptoria species reveal species-specific pathogenicity related genes and transposable element activity.</title>
        <authorList>
            <person name="Grandaubert J."/>
            <person name="Bhattacharyya A."/>
            <person name="Stukenbrock E.H."/>
        </authorList>
    </citation>
    <scope>NUCLEOTIDE SEQUENCE [LARGE SCALE GENOMIC DNA]</scope>
    <source>
        <strain evidence="2 3">Zb18110</strain>
    </source>
</reference>
<evidence type="ECO:0000313" key="3">
    <source>
        <dbReference type="Proteomes" id="UP000033647"/>
    </source>
</evidence>
<accession>A0A0F4G6M1</accession>
<evidence type="ECO:0000256" key="1">
    <source>
        <dbReference type="SAM" id="SignalP"/>
    </source>
</evidence>
<comment type="caution">
    <text evidence="2">The sequence shown here is derived from an EMBL/GenBank/DDBJ whole genome shotgun (WGS) entry which is preliminary data.</text>
</comment>
<dbReference type="AlphaFoldDB" id="A0A0F4G6M1"/>
<proteinExistence type="predicted"/>